<dbReference type="GO" id="GO:0005737">
    <property type="term" value="C:cytoplasm"/>
    <property type="evidence" value="ECO:0007669"/>
    <property type="project" value="UniProtKB-SubCell"/>
</dbReference>
<dbReference type="InterPro" id="IPR006680">
    <property type="entry name" value="Amidohydro-rel"/>
</dbReference>
<evidence type="ECO:0000256" key="6">
    <source>
        <dbReference type="PIRSR" id="PIRSR001238-50"/>
    </source>
</evidence>
<sequence length="374" mass="40845">MMKIIKNANIYAPINLGKKDILIGSEKILAIQDHIEMNMDGVEIIDATDKIVTPGLIDQHIHITGAGGKQGFYSMTPEISVDELIRCGTTTVMGMLGTDGVVKSLKGLYAKTKALYQEGISAYMLTSYFGIPPLTILDNVMEDMIFIDTVIGCKIAISDERSSFPSATDLLRFLKDVYVGGSIGGKGGILHVHLGALDTKMDILFELVEKHHYPIKYISPTHVGRTKPLFDQAIRFAKMGGIIDISTGGTIYDEPYKMVLYALENGVPMDQMTFSSDGNAGMAKKDQEGNIIGFYPAPIDLNLEQVKKLIQTGGLKIEEAFKLITSTPAKNLSLSHKGIIKTGADADLCFFDAELNLTDVMARGNIKMKEQIII</sequence>
<protein>
    <recommendedName>
        <fullName evidence="3">Isoaspartyl dipeptidase</fullName>
        <ecNumber evidence="3">3.4.19.-</ecNumber>
    </recommendedName>
</protein>
<comment type="similarity">
    <text evidence="3">Belongs to the peptidase M38 family.</text>
</comment>
<comment type="cofactor">
    <cofactor evidence="3 5">
        <name>Zn(2+)</name>
        <dbReference type="ChEBI" id="CHEBI:29105"/>
    </cofactor>
    <text evidence="3 5">Binds 2 Zn(2+) ions per subunit.</text>
</comment>
<feature type="binding site" evidence="5">
    <location>
        <position position="60"/>
    </location>
    <ligand>
        <name>Zn(2+)</name>
        <dbReference type="ChEBI" id="CHEBI:29105"/>
        <label>1</label>
        <note>catalytic</note>
    </ligand>
</feature>
<name>A0AAE3M6Z5_9BACT</name>
<feature type="binding site" description="via carbamate group" evidence="5">
    <location>
        <position position="154"/>
    </location>
    <ligand>
        <name>Zn(2+)</name>
        <dbReference type="ChEBI" id="CHEBI:29105"/>
        <label>2</label>
        <note>catalytic</note>
    </ligand>
</feature>
<evidence type="ECO:0000256" key="1">
    <source>
        <dbReference type="ARBA" id="ARBA00010716"/>
    </source>
</evidence>
<dbReference type="SUPFAM" id="SSF51556">
    <property type="entry name" value="Metallo-dependent hydrolases"/>
    <property type="match status" value="1"/>
</dbReference>
<dbReference type="EC" id="3.4.19.-" evidence="3"/>
<organism evidence="8 9">
    <name type="scientific">Plebeiibacterium sediminum</name>
    <dbReference type="NCBI Taxonomy" id="2992112"/>
    <lineage>
        <taxon>Bacteria</taxon>
        <taxon>Pseudomonadati</taxon>
        <taxon>Bacteroidota</taxon>
        <taxon>Bacteroidia</taxon>
        <taxon>Marinilabiliales</taxon>
        <taxon>Marinilabiliaceae</taxon>
        <taxon>Plebeiibacterium</taxon>
    </lineage>
</organism>
<dbReference type="Proteomes" id="UP001209229">
    <property type="component" value="Unassembled WGS sequence"/>
</dbReference>
<feature type="binding site" evidence="5">
    <location>
        <position position="193"/>
    </location>
    <ligand>
        <name>Zn(2+)</name>
        <dbReference type="ChEBI" id="CHEBI:29105"/>
        <label>2</label>
        <note>catalytic</note>
    </ligand>
</feature>
<dbReference type="InterPro" id="IPR010229">
    <property type="entry name" value="Pept_M38_dipep"/>
</dbReference>
<keyword evidence="3 5" id="KW-0862">Zinc</keyword>
<dbReference type="GO" id="GO:0006046">
    <property type="term" value="P:N-acetylglucosamine catabolic process"/>
    <property type="evidence" value="ECO:0007669"/>
    <property type="project" value="TreeGrafter"/>
</dbReference>
<evidence type="ECO:0000313" key="9">
    <source>
        <dbReference type="Proteomes" id="UP001209229"/>
    </source>
</evidence>
<dbReference type="InterPro" id="IPR011059">
    <property type="entry name" value="Metal-dep_hydrolase_composite"/>
</dbReference>
<comment type="PTM">
    <text evidence="3">Carboxylation allows a single lysine to coordinate two zinc ions.</text>
</comment>
<dbReference type="GO" id="GO:0046872">
    <property type="term" value="F:metal ion binding"/>
    <property type="evidence" value="ECO:0007669"/>
    <property type="project" value="UniProtKB-KW"/>
</dbReference>
<evidence type="ECO:0000256" key="3">
    <source>
        <dbReference type="PIRNR" id="PIRNR001238"/>
    </source>
</evidence>
<dbReference type="InterPro" id="IPR032466">
    <property type="entry name" value="Metal_Hydrolase"/>
</dbReference>
<feature type="modified residue" description="N6-carboxylysine" evidence="6">
    <location>
        <position position="154"/>
    </location>
</feature>
<feature type="domain" description="Amidohydrolase-related" evidence="7">
    <location>
        <begin position="259"/>
        <end position="364"/>
    </location>
</feature>
<keyword evidence="3 5" id="KW-0479">Metal-binding</keyword>
<feature type="binding site" evidence="5">
    <location>
        <position position="222"/>
    </location>
    <ligand>
        <name>Zn(2+)</name>
        <dbReference type="ChEBI" id="CHEBI:29105"/>
        <label>2</label>
        <note>catalytic</note>
    </ligand>
</feature>
<keyword evidence="9" id="KW-1185">Reference proteome</keyword>
<evidence type="ECO:0000256" key="2">
    <source>
        <dbReference type="ARBA" id="ARBA00022801"/>
    </source>
</evidence>
<dbReference type="EMBL" id="JAPDPJ010000045">
    <property type="protein sequence ID" value="MCW3788166.1"/>
    <property type="molecule type" value="Genomic_DNA"/>
</dbReference>
<dbReference type="RefSeq" id="WP_301191727.1">
    <property type="nucleotide sequence ID" value="NZ_JAPDPJ010000045.1"/>
</dbReference>
<keyword evidence="3" id="KW-0482">Metalloprotease</keyword>
<dbReference type="GO" id="GO:0006508">
    <property type="term" value="P:proteolysis"/>
    <property type="evidence" value="ECO:0007669"/>
    <property type="project" value="UniProtKB-KW"/>
</dbReference>
<reference evidence="8" key="1">
    <citation type="submission" date="2022-10" db="EMBL/GenBank/DDBJ databases">
        <authorList>
            <person name="Yu W.X."/>
        </authorList>
    </citation>
    <scope>NUCLEOTIDE SEQUENCE</scope>
    <source>
        <strain evidence="8">AAT</strain>
    </source>
</reference>
<dbReference type="Gene3D" id="3.20.20.140">
    <property type="entry name" value="Metal-dependent hydrolases"/>
    <property type="match status" value="1"/>
</dbReference>
<dbReference type="GO" id="GO:0008448">
    <property type="term" value="F:N-acetylglucosamine-6-phosphate deacetylase activity"/>
    <property type="evidence" value="ECO:0007669"/>
    <property type="project" value="TreeGrafter"/>
</dbReference>
<dbReference type="PANTHER" id="PTHR11113:SF14">
    <property type="entry name" value="N-ACETYLGLUCOSAMINE-6-PHOSPHATE DEACETYLASE"/>
    <property type="match status" value="1"/>
</dbReference>
<dbReference type="PIRSF" id="PIRSF001238">
    <property type="entry name" value="IadA"/>
    <property type="match status" value="1"/>
</dbReference>
<comment type="caution">
    <text evidence="8">The sequence shown here is derived from an EMBL/GenBank/DDBJ whole genome shotgun (WGS) entry which is preliminary data.</text>
</comment>
<dbReference type="PANTHER" id="PTHR11113">
    <property type="entry name" value="N-ACETYLGLUCOSAMINE-6-PHOSPHATE DEACETYLASE"/>
    <property type="match status" value="1"/>
</dbReference>
<keyword evidence="3" id="KW-0645">Protease</keyword>
<comment type="PTM">
    <text evidence="6">Carbamylation allows a single lysine to coordinate two zinc ions.</text>
</comment>
<gene>
    <name evidence="8" type="primary">iadA</name>
    <name evidence="8" type="ORF">OM075_16965</name>
</gene>
<proteinExistence type="inferred from homology"/>
<evidence type="ECO:0000256" key="5">
    <source>
        <dbReference type="PIRSR" id="PIRSR001238-3"/>
    </source>
</evidence>
<dbReference type="GO" id="GO:0008798">
    <property type="term" value="F:beta-aspartyl-peptidase activity"/>
    <property type="evidence" value="ECO:0007669"/>
    <property type="project" value="InterPro"/>
</dbReference>
<dbReference type="GO" id="GO:0008237">
    <property type="term" value="F:metallopeptidase activity"/>
    <property type="evidence" value="ECO:0007669"/>
    <property type="project" value="UniProtKB-KW"/>
</dbReference>
<feature type="binding site" description="via carbamate group" evidence="5">
    <location>
        <position position="154"/>
    </location>
    <ligand>
        <name>Zn(2+)</name>
        <dbReference type="ChEBI" id="CHEBI:29105"/>
        <label>1</label>
        <note>catalytic</note>
    </ligand>
</feature>
<dbReference type="SUPFAM" id="SSF51338">
    <property type="entry name" value="Composite domain of metallo-dependent hydrolases"/>
    <property type="match status" value="1"/>
</dbReference>
<feature type="binding site" evidence="5">
    <location>
        <position position="277"/>
    </location>
    <ligand>
        <name>Zn(2+)</name>
        <dbReference type="ChEBI" id="CHEBI:29105"/>
        <label>1</label>
        <note>catalytic</note>
    </ligand>
</feature>
<feature type="binding site" evidence="5">
    <location>
        <position position="62"/>
    </location>
    <ligand>
        <name>Zn(2+)</name>
        <dbReference type="ChEBI" id="CHEBI:29105"/>
        <label>1</label>
        <note>catalytic</note>
    </ligand>
</feature>
<dbReference type="Pfam" id="PF01979">
    <property type="entry name" value="Amidohydro_1"/>
    <property type="match status" value="1"/>
</dbReference>
<dbReference type="NCBIfam" id="TIGR01975">
    <property type="entry name" value="isoAsp_dipep"/>
    <property type="match status" value="1"/>
</dbReference>
<dbReference type="AlphaFoldDB" id="A0AAE3M6Z5"/>
<accession>A0AAE3M6Z5</accession>
<keyword evidence="2 3" id="KW-0378">Hydrolase</keyword>
<evidence type="ECO:0000259" key="7">
    <source>
        <dbReference type="Pfam" id="PF01979"/>
    </source>
</evidence>
<feature type="active site" description="Proton acceptor" evidence="4">
    <location>
        <position position="277"/>
    </location>
</feature>
<evidence type="ECO:0000256" key="4">
    <source>
        <dbReference type="PIRSR" id="PIRSR001238-1"/>
    </source>
</evidence>
<comment type="function">
    <text evidence="3">Catalyzes the hydrolytic cleavage of a subset of L-isoaspartyl (L-beta-aspartyl) dipeptides. Used to degrade proteins damaged by L-isoaspartyl residues formation.</text>
</comment>
<comment type="subcellular location">
    <subcellularLocation>
        <location evidence="3">Cytoplasm</location>
    </subcellularLocation>
</comment>
<dbReference type="Gene3D" id="2.30.40.10">
    <property type="entry name" value="Urease, subunit C, domain 1"/>
    <property type="match status" value="1"/>
</dbReference>
<comment type="similarity">
    <text evidence="1">Belongs to the metallo-dependent hydrolases superfamily. NagA family.</text>
</comment>
<evidence type="ECO:0000313" key="8">
    <source>
        <dbReference type="EMBL" id="MCW3788166.1"/>
    </source>
</evidence>